<reference evidence="1" key="1">
    <citation type="submission" date="2022-10" db="EMBL/GenBank/DDBJ databases">
        <title>Culturing micro-colonial fungi from biological soil crusts in the Mojave desert and describing Neophaeococcomyces mojavensis, and introducing the new genera and species Taxawa tesnikishii.</title>
        <authorList>
            <person name="Kurbessoian T."/>
            <person name="Stajich J.E."/>
        </authorList>
    </citation>
    <scope>NUCLEOTIDE SEQUENCE</scope>
    <source>
        <strain evidence="1">JES_115</strain>
    </source>
</reference>
<sequence length="1054" mass="114451">MFLIAFAPDELLCFSIPTIALRSCSFSTHDLDGRWDPISGIAFSTESLEKLWIHFASQTSSPSASTTNLQLPLQSDAISESPSWQGHILESQALYSAQHDLAGHVLVKQWGLATLPLGDLIASCITLHPSDMLQYETPAEYQSFIAIDRIAGSRNSFWLPRNGGTSPLADVSAETIFFYVKRWFARSRSTDRSADTLKAVLQEIYDKLWSAATERDDPIVASASEWQQDQDHISFRSDVTESQVVSNAWKRSLYLDRELVKLRCEYLVSLAAFGYSFGRAVEMQISLQVIKKILELPRRLCDGSQISRRILRICAMACMIFLDPSPEGVQELRDMSVPPNDIEQCEFCDHPVEFENLTWARCANGHQFTRCSSTFLAVQAPGISKYCGICGKQYLSDQYVFEQDAALDETAPTVNGGGLRLSTRSLPKDPNVRVSNSPRNSPIVVQGHSPVKSIFIEMDGSIHNQPDGGMRTTDFFDDSSEDEVDEAPAAAAAVGQSPPYRSGAANGGSGPRDSVAVHKSRSNRKMKEESYLGSAPGRYVSQCGSNSPASSSSYPNSVDEIAATGSARHISMQAHGPGKIVHHSSPRVSAVFTDEERSFSPPVPLPLPLPSSLFPVPVPAETNDRHSRIKTQSIVISKADQILGAHEMTLQALLHDEGSPPPALTTTTRPISTAVGAFKHTRQRSASAPARKLSMAPPPIDTHHGHLPEDIVRTPYPFQFRKSFHKPSPLAMEQPPQPREFVLTVSLLRRRQGQGHTRGSSPRVGSIAIPADPDAAAKERAKSPKSKKKLRRKYARLAGRWRGFGARTLKTIEVGQSSAGAGFGGPIGCGGEAASCYPRSPRFLARRGLTDTFSEEKLMQHFRCPKIGKARYAWVHWAQRIASSSRSLQPPTGLAAIAAAAGIGGTQWTFAPSETTRPSNPTPTTATGGKGTGTPKTTVDEKELLSPRSPQRRSVPAPESHSDGEALEVEVTAAPGLIFVEGWSVPRIVVALLIVFLLSIAAALLWIFLGVSAPGVGFRSAGQRVATGIVIGAFTLLLGWTAVLGWIAVSWLVS</sequence>
<dbReference type="EMBL" id="JAPDRP010000002">
    <property type="protein sequence ID" value="KAJ9649098.1"/>
    <property type="molecule type" value="Genomic_DNA"/>
</dbReference>
<evidence type="ECO:0000313" key="2">
    <source>
        <dbReference type="Proteomes" id="UP001172680"/>
    </source>
</evidence>
<keyword evidence="2" id="KW-1185">Reference proteome</keyword>
<comment type="caution">
    <text evidence="1">The sequence shown here is derived from an EMBL/GenBank/DDBJ whole genome shotgun (WGS) entry which is preliminary data.</text>
</comment>
<organism evidence="1 2">
    <name type="scientific">Coniosporium tulheliwenetii</name>
    <dbReference type="NCBI Taxonomy" id="3383036"/>
    <lineage>
        <taxon>Eukaryota</taxon>
        <taxon>Fungi</taxon>
        <taxon>Dikarya</taxon>
        <taxon>Ascomycota</taxon>
        <taxon>Pezizomycotina</taxon>
        <taxon>Dothideomycetes</taxon>
        <taxon>Dothideomycetes incertae sedis</taxon>
        <taxon>Coniosporium</taxon>
    </lineage>
</organism>
<gene>
    <name evidence="1" type="ORF">H2199_001012</name>
</gene>
<dbReference type="Proteomes" id="UP001172680">
    <property type="component" value="Unassembled WGS sequence"/>
</dbReference>
<accession>A0ACC2ZNY2</accession>
<name>A0ACC2ZNY2_9PEZI</name>
<proteinExistence type="predicted"/>
<evidence type="ECO:0000313" key="1">
    <source>
        <dbReference type="EMBL" id="KAJ9649098.1"/>
    </source>
</evidence>
<protein>
    <submittedName>
        <fullName evidence="1">Uncharacterized protein</fullName>
    </submittedName>
</protein>